<sequence>MSDLDNGDGASYKEQLLDASRRNNDDLLATIFEEIGDPEKIAELINTAKDPLGNSSLHLATKYGNYSALDLILDQEGVEVDPQNRLDGDTPLHIAVRYSHDDPEYGKFLAEVLTDVGADPRIKNKHGEKPVDLVRGEDPEHEELRDILEQAQYAAMVSKDADVIDGDVVQNMNNLTLADGEDGSGSESPSDSDSEESSAQPSLPSSIPPPPPPK</sequence>
<feature type="repeat" description="ANK" evidence="3">
    <location>
        <begin position="52"/>
        <end position="85"/>
    </location>
</feature>
<evidence type="ECO:0000313" key="6">
    <source>
        <dbReference type="Proteomes" id="UP001360560"/>
    </source>
</evidence>
<protein>
    <recommendedName>
        <fullName evidence="7">Ankyrin</fullName>
    </recommendedName>
</protein>
<dbReference type="RefSeq" id="XP_064854180.1">
    <property type="nucleotide sequence ID" value="XM_064998108.1"/>
</dbReference>
<dbReference type="Pfam" id="PF12796">
    <property type="entry name" value="Ank_2"/>
    <property type="match status" value="1"/>
</dbReference>
<proteinExistence type="predicted"/>
<dbReference type="SUPFAM" id="SSF48403">
    <property type="entry name" value="Ankyrin repeat"/>
    <property type="match status" value="1"/>
</dbReference>
<organism evidence="5 6">
    <name type="scientific">Saccharomycopsis crataegensis</name>
    <dbReference type="NCBI Taxonomy" id="43959"/>
    <lineage>
        <taxon>Eukaryota</taxon>
        <taxon>Fungi</taxon>
        <taxon>Dikarya</taxon>
        <taxon>Ascomycota</taxon>
        <taxon>Saccharomycotina</taxon>
        <taxon>Saccharomycetes</taxon>
        <taxon>Saccharomycopsidaceae</taxon>
        <taxon>Saccharomycopsis</taxon>
    </lineage>
</organism>
<dbReference type="SMART" id="SM00248">
    <property type="entry name" value="ANK"/>
    <property type="match status" value="2"/>
</dbReference>
<dbReference type="Proteomes" id="UP001360560">
    <property type="component" value="Unassembled WGS sequence"/>
</dbReference>
<keyword evidence="6" id="KW-1185">Reference proteome</keyword>
<dbReference type="InterPro" id="IPR036770">
    <property type="entry name" value="Ankyrin_rpt-contain_sf"/>
</dbReference>
<dbReference type="PANTHER" id="PTHR24180">
    <property type="entry name" value="CYCLIN-DEPENDENT KINASE INHIBITOR 2C-RELATED"/>
    <property type="match status" value="1"/>
</dbReference>
<name>A0AAV5QRV5_9ASCO</name>
<feature type="repeat" description="ANK" evidence="3">
    <location>
        <begin position="87"/>
        <end position="125"/>
    </location>
</feature>
<dbReference type="InterPro" id="IPR051637">
    <property type="entry name" value="Ank_repeat_dom-contain_49"/>
</dbReference>
<dbReference type="EMBL" id="BTFZ01000011">
    <property type="protein sequence ID" value="GMM37184.1"/>
    <property type="molecule type" value="Genomic_DNA"/>
</dbReference>
<reference evidence="5 6" key="1">
    <citation type="journal article" date="2023" name="Elife">
        <title>Identification of key yeast species and microbe-microbe interactions impacting larval growth of Drosophila in the wild.</title>
        <authorList>
            <person name="Mure A."/>
            <person name="Sugiura Y."/>
            <person name="Maeda R."/>
            <person name="Honda K."/>
            <person name="Sakurai N."/>
            <person name="Takahashi Y."/>
            <person name="Watada M."/>
            <person name="Katoh T."/>
            <person name="Gotoh A."/>
            <person name="Gotoh Y."/>
            <person name="Taniguchi I."/>
            <person name="Nakamura K."/>
            <person name="Hayashi T."/>
            <person name="Katayama T."/>
            <person name="Uemura T."/>
            <person name="Hattori Y."/>
        </authorList>
    </citation>
    <scope>NUCLEOTIDE SEQUENCE [LARGE SCALE GENOMIC DNA]</scope>
    <source>
        <strain evidence="5 6">SC-9</strain>
    </source>
</reference>
<dbReference type="AlphaFoldDB" id="A0AAV5QRV5"/>
<evidence type="ECO:0000256" key="4">
    <source>
        <dbReference type="SAM" id="MobiDB-lite"/>
    </source>
</evidence>
<keyword evidence="2 3" id="KW-0040">ANK repeat</keyword>
<comment type="caution">
    <text evidence="5">The sequence shown here is derived from an EMBL/GenBank/DDBJ whole genome shotgun (WGS) entry which is preliminary data.</text>
</comment>
<feature type="region of interest" description="Disordered" evidence="4">
    <location>
        <begin position="172"/>
        <end position="214"/>
    </location>
</feature>
<evidence type="ECO:0000313" key="5">
    <source>
        <dbReference type="EMBL" id="GMM37184.1"/>
    </source>
</evidence>
<feature type="compositionally biased region" description="Acidic residues" evidence="4">
    <location>
        <begin position="179"/>
        <end position="196"/>
    </location>
</feature>
<evidence type="ECO:0000256" key="2">
    <source>
        <dbReference type="ARBA" id="ARBA00023043"/>
    </source>
</evidence>
<evidence type="ECO:0000256" key="1">
    <source>
        <dbReference type="ARBA" id="ARBA00022737"/>
    </source>
</evidence>
<accession>A0AAV5QRV5</accession>
<evidence type="ECO:0000256" key="3">
    <source>
        <dbReference type="PROSITE-ProRule" id="PRU00023"/>
    </source>
</evidence>
<dbReference type="InterPro" id="IPR002110">
    <property type="entry name" value="Ankyrin_rpt"/>
</dbReference>
<dbReference type="PROSITE" id="PS50088">
    <property type="entry name" value="ANK_REPEAT"/>
    <property type="match status" value="2"/>
</dbReference>
<dbReference type="PANTHER" id="PTHR24180:SF53">
    <property type="entry name" value="ANKYRIN REPEAT-CONTAINING PROTEIN C105.02C"/>
    <property type="match status" value="1"/>
</dbReference>
<dbReference type="GeneID" id="90075159"/>
<dbReference type="PROSITE" id="PS50297">
    <property type="entry name" value="ANK_REP_REGION"/>
    <property type="match status" value="1"/>
</dbReference>
<evidence type="ECO:0008006" key="7">
    <source>
        <dbReference type="Google" id="ProtNLM"/>
    </source>
</evidence>
<keyword evidence="1" id="KW-0677">Repeat</keyword>
<dbReference type="Gene3D" id="1.25.40.20">
    <property type="entry name" value="Ankyrin repeat-containing domain"/>
    <property type="match status" value="1"/>
</dbReference>
<gene>
    <name evidence="5" type="ORF">DASC09_045090</name>
</gene>